<feature type="transmembrane region" description="Helical" evidence="5">
    <location>
        <begin position="173"/>
        <end position="192"/>
    </location>
</feature>
<evidence type="ECO:0000256" key="2">
    <source>
        <dbReference type="ARBA" id="ARBA00022692"/>
    </source>
</evidence>
<comment type="subcellular location">
    <subcellularLocation>
        <location evidence="1">Membrane</location>
        <topology evidence="1">Multi-pass membrane protein</topology>
    </subcellularLocation>
</comment>
<evidence type="ECO:0000256" key="1">
    <source>
        <dbReference type="ARBA" id="ARBA00004141"/>
    </source>
</evidence>
<dbReference type="SUPFAM" id="SSF103481">
    <property type="entry name" value="Multidrug resistance efflux transporter EmrE"/>
    <property type="match status" value="2"/>
</dbReference>
<evidence type="ECO:0000313" key="7">
    <source>
        <dbReference type="EMBL" id="TWI14309.1"/>
    </source>
</evidence>
<feature type="transmembrane region" description="Helical" evidence="5">
    <location>
        <begin position="34"/>
        <end position="51"/>
    </location>
</feature>
<dbReference type="PANTHER" id="PTHR32322:SF9">
    <property type="entry name" value="AMINO-ACID METABOLITE EFFLUX PUMP-RELATED"/>
    <property type="match status" value="1"/>
</dbReference>
<evidence type="ECO:0000256" key="4">
    <source>
        <dbReference type="ARBA" id="ARBA00023136"/>
    </source>
</evidence>
<dbReference type="EMBL" id="VLKP01000001">
    <property type="protein sequence ID" value="TWI14309.1"/>
    <property type="molecule type" value="Genomic_DNA"/>
</dbReference>
<organism evidence="7 8">
    <name type="scientific">Aerolutibacter ruishenii</name>
    <dbReference type="NCBI Taxonomy" id="686800"/>
    <lineage>
        <taxon>Bacteria</taxon>
        <taxon>Pseudomonadati</taxon>
        <taxon>Pseudomonadota</taxon>
        <taxon>Gammaproteobacteria</taxon>
        <taxon>Lysobacterales</taxon>
        <taxon>Lysobacteraceae</taxon>
        <taxon>Aerolutibacter</taxon>
    </lineage>
</organism>
<keyword evidence="4 5" id="KW-0472">Membrane</keyword>
<feature type="transmembrane region" description="Helical" evidence="5">
    <location>
        <begin position="63"/>
        <end position="85"/>
    </location>
</feature>
<dbReference type="AlphaFoldDB" id="A0A562M305"/>
<dbReference type="InterPro" id="IPR000620">
    <property type="entry name" value="EamA_dom"/>
</dbReference>
<evidence type="ECO:0000256" key="5">
    <source>
        <dbReference type="SAM" id="Phobius"/>
    </source>
</evidence>
<dbReference type="Pfam" id="PF00892">
    <property type="entry name" value="EamA"/>
    <property type="match status" value="2"/>
</dbReference>
<name>A0A562M305_9GAMM</name>
<comment type="caution">
    <text evidence="7">The sequence shown here is derived from an EMBL/GenBank/DDBJ whole genome shotgun (WGS) entry which is preliminary data.</text>
</comment>
<reference evidence="7 8" key="1">
    <citation type="journal article" date="2015" name="Stand. Genomic Sci.">
        <title>Genomic Encyclopedia of Bacterial and Archaeal Type Strains, Phase III: the genomes of soil and plant-associated and newly described type strains.</title>
        <authorList>
            <person name="Whitman W.B."/>
            <person name="Woyke T."/>
            <person name="Klenk H.P."/>
            <person name="Zhou Y."/>
            <person name="Lilburn T.G."/>
            <person name="Beck B.J."/>
            <person name="De Vos P."/>
            <person name="Vandamme P."/>
            <person name="Eisen J.A."/>
            <person name="Garrity G."/>
            <person name="Hugenholtz P."/>
            <person name="Kyrpides N.C."/>
        </authorList>
    </citation>
    <scope>NUCLEOTIDE SEQUENCE [LARGE SCALE GENOMIC DNA]</scope>
    <source>
        <strain evidence="7 8">CGMCC 1.10136</strain>
    </source>
</reference>
<evidence type="ECO:0000313" key="8">
    <source>
        <dbReference type="Proteomes" id="UP000316471"/>
    </source>
</evidence>
<sequence length="298" mass="31811">MPPRDLVLILLVCLTWAGNFLTSALALREIPPVLFTALRFVLLAVPLLFFLKRPAPGQWPRLVAVCLLVGVLHFATSFTALKLAGDLSSPAIVLQSYVPMTAVLAWLVLGERFAWRTGLAIGISFVGVLVLGLDPMVLDRPAALVMMLVSAFFLALGTVLMKGLRGLDAFSQQGWTALISVVPLLAASAVLEPGAIARLPEASWVAWAGALYAAFLSSLVGHGLYYVLVQRHPVAQVTPWLLLVPVLAVGLGIAFWGDRPGPRLFIGGAMVLGGVLVIALRTLAKARLANTRTGREAR</sequence>
<keyword evidence="3 5" id="KW-1133">Transmembrane helix</keyword>
<proteinExistence type="predicted"/>
<evidence type="ECO:0000259" key="6">
    <source>
        <dbReference type="Pfam" id="PF00892"/>
    </source>
</evidence>
<feature type="transmembrane region" description="Helical" evidence="5">
    <location>
        <begin position="143"/>
        <end position="161"/>
    </location>
</feature>
<feature type="transmembrane region" description="Helical" evidence="5">
    <location>
        <begin position="204"/>
        <end position="228"/>
    </location>
</feature>
<feature type="transmembrane region" description="Helical" evidence="5">
    <location>
        <begin position="117"/>
        <end position="137"/>
    </location>
</feature>
<dbReference type="GO" id="GO:0016020">
    <property type="term" value="C:membrane"/>
    <property type="evidence" value="ECO:0007669"/>
    <property type="project" value="UniProtKB-SubCell"/>
</dbReference>
<protein>
    <submittedName>
        <fullName evidence="7">O-acetylserine/cysteine efflux transporter</fullName>
    </submittedName>
</protein>
<dbReference type="InterPro" id="IPR037185">
    <property type="entry name" value="EmrE-like"/>
</dbReference>
<feature type="domain" description="EamA" evidence="6">
    <location>
        <begin position="7"/>
        <end position="131"/>
    </location>
</feature>
<keyword evidence="8" id="KW-1185">Reference proteome</keyword>
<feature type="transmembrane region" description="Helical" evidence="5">
    <location>
        <begin position="240"/>
        <end position="257"/>
    </location>
</feature>
<accession>A0A562M305</accession>
<dbReference type="Proteomes" id="UP000316471">
    <property type="component" value="Unassembled WGS sequence"/>
</dbReference>
<feature type="domain" description="EamA" evidence="6">
    <location>
        <begin position="143"/>
        <end position="279"/>
    </location>
</feature>
<dbReference type="RefSeq" id="WP_144811260.1">
    <property type="nucleotide sequence ID" value="NZ_VLKP01000001.1"/>
</dbReference>
<gene>
    <name evidence="7" type="ORF">IP93_00305</name>
</gene>
<dbReference type="OrthoDB" id="7158585at2"/>
<feature type="transmembrane region" description="Helical" evidence="5">
    <location>
        <begin position="263"/>
        <end position="284"/>
    </location>
</feature>
<evidence type="ECO:0000256" key="3">
    <source>
        <dbReference type="ARBA" id="ARBA00022989"/>
    </source>
</evidence>
<dbReference type="PANTHER" id="PTHR32322">
    <property type="entry name" value="INNER MEMBRANE TRANSPORTER"/>
    <property type="match status" value="1"/>
</dbReference>
<dbReference type="InterPro" id="IPR050638">
    <property type="entry name" value="AA-Vitamin_Transporters"/>
</dbReference>
<feature type="transmembrane region" description="Helical" evidence="5">
    <location>
        <begin position="91"/>
        <end position="110"/>
    </location>
</feature>
<keyword evidence="2 5" id="KW-0812">Transmembrane</keyword>